<dbReference type="Proteomes" id="UP000694390">
    <property type="component" value="Chromosome 23"/>
</dbReference>
<evidence type="ECO:0000313" key="4">
    <source>
        <dbReference type="Proteomes" id="UP000694390"/>
    </source>
</evidence>
<feature type="compositionally biased region" description="Low complexity" evidence="1">
    <location>
        <begin position="68"/>
        <end position="79"/>
    </location>
</feature>
<dbReference type="Pfam" id="PF21989">
    <property type="entry name" value="RA_2"/>
    <property type="match status" value="1"/>
</dbReference>
<evidence type="ECO:0000313" key="3">
    <source>
        <dbReference type="Ensembl" id="ENSGEVP00005006698.1"/>
    </source>
</evidence>
<evidence type="ECO:0000256" key="1">
    <source>
        <dbReference type="SAM" id="MobiDB-lite"/>
    </source>
</evidence>
<proteinExistence type="predicted"/>
<dbReference type="GO" id="GO:0007165">
    <property type="term" value="P:signal transduction"/>
    <property type="evidence" value="ECO:0007669"/>
    <property type="project" value="InterPro"/>
</dbReference>
<dbReference type="PROSITE" id="PS50200">
    <property type="entry name" value="RA"/>
    <property type="match status" value="1"/>
</dbReference>
<dbReference type="PANTHER" id="PTHR11243:SF25">
    <property type="entry name" value="GROWTH FACTOR RECEPTOR-BOUND PROTEIN 7"/>
    <property type="match status" value="1"/>
</dbReference>
<reference evidence="3" key="3">
    <citation type="submission" date="2025-09" db="UniProtKB">
        <authorList>
            <consortium name="Ensembl"/>
        </authorList>
    </citation>
    <scope>IDENTIFICATION</scope>
</reference>
<dbReference type="GeneTree" id="ENSGT00940000158710"/>
<dbReference type="Ensembl" id="ENSGEVT00005007009.1">
    <property type="protein sequence ID" value="ENSGEVP00005006698.1"/>
    <property type="gene ID" value="ENSGEVG00005004673.1"/>
</dbReference>
<dbReference type="OrthoDB" id="5977126at2759"/>
<dbReference type="SUPFAM" id="SSF54236">
    <property type="entry name" value="Ubiquitin-like"/>
    <property type="match status" value="1"/>
</dbReference>
<feature type="region of interest" description="Disordered" evidence="1">
    <location>
        <begin position="1"/>
        <end position="91"/>
    </location>
</feature>
<accession>A0A8C4XYT3</accession>
<dbReference type="PANTHER" id="PTHR11243">
    <property type="entry name" value="GROWTH FACTOR RECEPTOR-BOUND PROTEIN"/>
    <property type="match status" value="1"/>
</dbReference>
<dbReference type="InterPro" id="IPR029071">
    <property type="entry name" value="Ubiquitin-like_domsf"/>
</dbReference>
<feature type="compositionally biased region" description="Low complexity" evidence="1">
    <location>
        <begin position="1"/>
        <end position="15"/>
    </location>
</feature>
<reference evidence="3" key="1">
    <citation type="submission" date="2019-06" db="EMBL/GenBank/DDBJ databases">
        <title>G10K-VGP Goodes thornscrub tortoise genome, primary haplotype.</title>
        <authorList>
            <person name="Murphy B."/>
            <person name="Edwards T."/>
            <person name="Rhie A."/>
            <person name="Koren S."/>
            <person name="Phillippy A."/>
            <person name="Fedrigo O."/>
            <person name="Haase B."/>
            <person name="Mountcastle J."/>
            <person name="Lewin H."/>
            <person name="Damas J."/>
            <person name="Howe K."/>
            <person name="Formenti G."/>
            <person name="Myers G."/>
            <person name="Durbin R."/>
            <person name="Jarvis E.D."/>
        </authorList>
    </citation>
    <scope>NUCLEOTIDE SEQUENCE [LARGE SCALE GENOMIC DNA]</scope>
</reference>
<dbReference type="InterPro" id="IPR039664">
    <property type="entry name" value="GRB/APBB1IP"/>
</dbReference>
<organism evidence="3 4">
    <name type="scientific">Gopherus evgoodei</name>
    <name type="common">Goodes thornscrub tortoise</name>
    <dbReference type="NCBI Taxonomy" id="1825980"/>
    <lineage>
        <taxon>Eukaryota</taxon>
        <taxon>Metazoa</taxon>
        <taxon>Chordata</taxon>
        <taxon>Craniata</taxon>
        <taxon>Vertebrata</taxon>
        <taxon>Euteleostomi</taxon>
        <taxon>Archelosauria</taxon>
        <taxon>Testudinata</taxon>
        <taxon>Testudines</taxon>
        <taxon>Cryptodira</taxon>
        <taxon>Durocryptodira</taxon>
        <taxon>Testudinoidea</taxon>
        <taxon>Testudinidae</taxon>
        <taxon>Gopherus</taxon>
    </lineage>
</organism>
<protein>
    <submittedName>
        <fullName evidence="3">Growth factor receptor bound protein 7</fullName>
    </submittedName>
</protein>
<evidence type="ECO:0000259" key="2">
    <source>
        <dbReference type="PROSITE" id="PS50200"/>
    </source>
</evidence>
<gene>
    <name evidence="3" type="primary">GRB7</name>
</gene>
<feature type="domain" description="Ras-associating" evidence="2">
    <location>
        <begin position="89"/>
        <end position="163"/>
    </location>
</feature>
<dbReference type="InterPro" id="IPR000159">
    <property type="entry name" value="RA_dom"/>
</dbReference>
<reference evidence="3" key="2">
    <citation type="submission" date="2025-08" db="UniProtKB">
        <authorList>
            <consortium name="Ensembl"/>
        </authorList>
    </citation>
    <scope>IDENTIFICATION</scope>
</reference>
<dbReference type="AlphaFoldDB" id="A0A8C4XYT3"/>
<name>A0A8C4XYT3_9SAUR</name>
<sequence length="163" mass="17603">KPESPSPLALACSPSHTPLLPKKPMSTRSLHCLRPHPKPLLSGRKLKEEEPRASSLPSIPNPFPELCSPSKSPILSSPSAGQGPQHESGPHVVKVFSEDGTCRSLEVTAGTTAHHVCEMLVQKTHALHDDSWSLVELHQHLVLGEEAQNSPAWIEVNPGHTLT</sequence>
<keyword evidence="4" id="KW-1185">Reference proteome</keyword>
<dbReference type="Gene3D" id="3.10.20.90">
    <property type="entry name" value="Phosphatidylinositol 3-kinase Catalytic Subunit, Chain A, domain 1"/>
    <property type="match status" value="1"/>
</dbReference>